<gene>
    <name evidence="5" type="ORF">H8790_02815</name>
</gene>
<dbReference type="Proteomes" id="UP000515960">
    <property type="component" value="Chromosome"/>
</dbReference>
<dbReference type="AlphaFoldDB" id="A0A7G9B609"/>
<dbReference type="KEGG" id="ohi:H8790_02815"/>
<feature type="domain" description="SLH" evidence="4">
    <location>
        <begin position="92"/>
        <end position="148"/>
    </location>
</feature>
<feature type="signal peptide" evidence="3">
    <location>
        <begin position="1"/>
        <end position="30"/>
    </location>
</feature>
<dbReference type="InterPro" id="IPR051465">
    <property type="entry name" value="Cell_Envelope_Struct_Comp"/>
</dbReference>
<feature type="domain" description="SLH" evidence="4">
    <location>
        <begin position="149"/>
        <end position="212"/>
    </location>
</feature>
<dbReference type="PANTHER" id="PTHR43308:SF5">
    <property type="entry name" value="S-LAYER PROTEIN _ PEPTIDOGLYCAN ENDO-BETA-N-ACETYLGLUCOSAMINIDASE"/>
    <property type="match status" value="1"/>
</dbReference>
<evidence type="ECO:0000256" key="2">
    <source>
        <dbReference type="ARBA" id="ARBA00022737"/>
    </source>
</evidence>
<keyword evidence="6" id="KW-1185">Reference proteome</keyword>
<evidence type="ECO:0000259" key="4">
    <source>
        <dbReference type="PROSITE" id="PS51272"/>
    </source>
</evidence>
<protein>
    <submittedName>
        <fullName evidence="5">S-layer homology domain-containing protein</fullName>
    </submittedName>
</protein>
<dbReference type="PROSITE" id="PS51272">
    <property type="entry name" value="SLH"/>
    <property type="match status" value="3"/>
</dbReference>
<sequence length="1102" mass="116513">MKKRVGIKRIVSFCLTLVLVCGLVTVQSTAAALSDIKGHWAEEAIRSGVNAGYISGYQDGTFRPDNPVSRSEFSKMLNQALGLSNTVSISFSDIRSSDWCYSELQKAVSAGYIAGYTDGTFRPNQTITRQESALMLSRVVTLPASVSSSKVFADSSSIGDWARDGVDIIYTKGYMKGDGNNKFNPNAKMTRAQVAQVIYLLLKGENVVSDSTVSISSAVTRSNTLYANNVTVTDDTGSGAVTLRNSRVLGALTVNGGSMVTLYDTNVNYLAASKEDAAIYATGNSSVKETVVKNGVTLSESSLTGDGFQNVTLTGSSLASSTVKLSGTFDKLTVQSSTVINHSSGKIAAMNLTSKTNTVIQKGTITALTVDKAAAGTTISLAKGVSVGTATMNGLTTFYGEGTISTAVENVNGITYETQPGKITNNADKDQNGILQPTVVPSKGAGSVDPSATISLVFDEAIYNSSGNSVSNSYIENSVVELRRGSSSGTKVNFSAYVSGRTVTVTPDSELATGTTYYVVVKGGTLKNSAGQRNTEYTSYFGTKSASTTLSPTVSPSNASTGVAISSAITLTFHDVLFNSSGNTLTTSYVEGSVVELRRGSTSGALVSYTASISSDKKTITIRPDEDLATNTTYYVIVASSKLKNSDGATNPKVTSYFTTGTSTTLTPSVSPTNGRTSVSKTTSITLSFDEAIYEDVGVTLTASYIRNSVVELHKDSTTGESLAYTATISSNKRTITIKPNVALADDTTYYVVVNKGTLVNENGSSNGRFVSKFSTGKTVETDIVVSPEDKAVNVSAGSPITVTFGSPVYRSGYTTLKPSYVESTAIELRRGSTSGSKVDFTASVSNDGKTVTIQPYNDLELNTKYYVVVVSGTLEYEDGSNVGSFSSYFTTEDSNPLNIAVDTENDVSSTSAVFSVQSDVEGKLTVTYSGGGKTTTLVSNITTKANEARRFELSDLKAGTSYTIRATLVYNGLTYTKSQSFSTTSSSVTSTLKEMRLIADPDVYSIIDTATTTTSYTVYPTAAVGAKLTMLPTEDSVSSIEYKIGTSSSTPYIQLDRDSDGYYTISNLDFAKGETMTIQIKVTAENSSYTRTYTVKIICNY</sequence>
<dbReference type="Gene3D" id="2.60.40.1220">
    <property type="match status" value="2"/>
</dbReference>
<feature type="domain" description="SLH" evidence="4">
    <location>
        <begin position="28"/>
        <end position="91"/>
    </location>
</feature>
<evidence type="ECO:0000256" key="3">
    <source>
        <dbReference type="SAM" id="SignalP"/>
    </source>
</evidence>
<dbReference type="InterPro" id="IPR001119">
    <property type="entry name" value="SLH_dom"/>
</dbReference>
<evidence type="ECO:0000313" key="5">
    <source>
        <dbReference type="EMBL" id="QNL44990.1"/>
    </source>
</evidence>
<dbReference type="InterPro" id="IPR032812">
    <property type="entry name" value="SbsA_Ig"/>
</dbReference>
<dbReference type="EMBL" id="CP060490">
    <property type="protein sequence ID" value="QNL44990.1"/>
    <property type="molecule type" value="Genomic_DNA"/>
</dbReference>
<organism evidence="5 6">
    <name type="scientific">Oscillibacter hominis</name>
    <dbReference type="NCBI Taxonomy" id="2763056"/>
    <lineage>
        <taxon>Bacteria</taxon>
        <taxon>Bacillati</taxon>
        <taxon>Bacillota</taxon>
        <taxon>Clostridia</taxon>
        <taxon>Eubacteriales</taxon>
        <taxon>Oscillospiraceae</taxon>
        <taxon>Oscillibacter</taxon>
    </lineage>
</organism>
<evidence type="ECO:0000256" key="1">
    <source>
        <dbReference type="ARBA" id="ARBA00022729"/>
    </source>
</evidence>
<reference evidence="5 6" key="1">
    <citation type="submission" date="2020-08" db="EMBL/GenBank/DDBJ databases">
        <authorList>
            <person name="Liu C."/>
            <person name="Sun Q."/>
        </authorList>
    </citation>
    <scope>NUCLEOTIDE SEQUENCE [LARGE SCALE GENOMIC DNA]</scope>
    <source>
        <strain evidence="5 6">NSJ-62</strain>
    </source>
</reference>
<dbReference type="Pfam" id="PF00395">
    <property type="entry name" value="SLH"/>
    <property type="match status" value="3"/>
</dbReference>
<dbReference type="Pfam" id="PF13205">
    <property type="entry name" value="Big_5"/>
    <property type="match status" value="4"/>
</dbReference>
<proteinExistence type="predicted"/>
<dbReference type="InterPro" id="IPR014755">
    <property type="entry name" value="Cu-Rt/internalin_Ig-like"/>
</dbReference>
<evidence type="ECO:0000313" key="6">
    <source>
        <dbReference type="Proteomes" id="UP000515960"/>
    </source>
</evidence>
<keyword evidence="2" id="KW-0677">Repeat</keyword>
<keyword evidence="1 3" id="KW-0732">Signal</keyword>
<name>A0A7G9B609_9FIRM</name>
<dbReference type="PANTHER" id="PTHR43308">
    <property type="entry name" value="OUTER MEMBRANE PROTEIN ALPHA-RELATED"/>
    <property type="match status" value="1"/>
</dbReference>
<dbReference type="RefSeq" id="WP_187333509.1">
    <property type="nucleotide sequence ID" value="NZ_CP060490.1"/>
</dbReference>
<accession>A0A7G9B609</accession>
<feature type="chain" id="PRO_5039350734" evidence="3">
    <location>
        <begin position="31"/>
        <end position="1102"/>
    </location>
</feature>